<dbReference type="EMBL" id="JAATJU010023685">
    <property type="protein sequence ID" value="KAH0507254.1"/>
    <property type="molecule type" value="Genomic_DNA"/>
</dbReference>
<dbReference type="InterPro" id="IPR000980">
    <property type="entry name" value="SH2"/>
</dbReference>
<keyword evidence="11 19" id="KW-0727">SH2 domain</keyword>
<dbReference type="CDD" id="cd09946">
    <property type="entry name" value="SH2_HSH2_like"/>
    <property type="match status" value="1"/>
</dbReference>
<dbReference type="Gene3D" id="3.40.50.300">
    <property type="entry name" value="P-loop containing nucleotide triphosphate hydrolases"/>
    <property type="match status" value="1"/>
</dbReference>
<evidence type="ECO:0000256" key="19">
    <source>
        <dbReference type="PROSITE-ProRule" id="PRU00191"/>
    </source>
</evidence>
<dbReference type="SMART" id="SM00176">
    <property type="entry name" value="RAN"/>
    <property type="match status" value="1"/>
</dbReference>
<dbReference type="InterPro" id="IPR050305">
    <property type="entry name" value="Small_GTPase_Rab"/>
</dbReference>
<feature type="region of interest" description="Disordered" evidence="20">
    <location>
        <begin position="360"/>
        <end position="399"/>
    </location>
</feature>
<dbReference type="SMART" id="SM00177">
    <property type="entry name" value="ARF"/>
    <property type="match status" value="1"/>
</dbReference>
<keyword evidence="14" id="KW-0449">Lipoprotein</keyword>
<reference evidence="22" key="1">
    <citation type="submission" date="2020-03" db="EMBL/GenBank/DDBJ databases">
        <title>Studies in the Genomics of Life Span.</title>
        <authorList>
            <person name="Glass D."/>
        </authorList>
    </citation>
    <scope>NUCLEOTIDE SEQUENCE</scope>
    <source>
        <strain evidence="22">LTLLF</strain>
        <tissue evidence="22">Muscle</tissue>
    </source>
</reference>
<evidence type="ECO:0000256" key="17">
    <source>
        <dbReference type="ARBA" id="ARBA00025701"/>
    </source>
</evidence>
<dbReference type="SMART" id="SM00252">
    <property type="entry name" value="SH2"/>
    <property type="match status" value="1"/>
</dbReference>
<dbReference type="Pfam" id="PF00017">
    <property type="entry name" value="SH2"/>
    <property type="match status" value="1"/>
</dbReference>
<keyword evidence="10" id="KW-0653">Protein transport</keyword>
<dbReference type="GO" id="GO:0015031">
    <property type="term" value="P:protein transport"/>
    <property type="evidence" value="ECO:0007669"/>
    <property type="project" value="UniProtKB-KW"/>
</dbReference>
<organism evidence="22 23">
    <name type="scientific">Microtus ochrogaster</name>
    <name type="common">Prairie vole</name>
    <dbReference type="NCBI Taxonomy" id="79684"/>
    <lineage>
        <taxon>Eukaryota</taxon>
        <taxon>Metazoa</taxon>
        <taxon>Chordata</taxon>
        <taxon>Craniata</taxon>
        <taxon>Vertebrata</taxon>
        <taxon>Euteleostomi</taxon>
        <taxon>Mammalia</taxon>
        <taxon>Eutheria</taxon>
        <taxon>Euarchontoglires</taxon>
        <taxon>Glires</taxon>
        <taxon>Rodentia</taxon>
        <taxon>Myomorpha</taxon>
        <taxon>Muroidea</taxon>
        <taxon>Cricetidae</taxon>
        <taxon>Arvicolinae</taxon>
        <taxon>Microtus</taxon>
    </lineage>
</organism>
<comment type="subcellular location">
    <subcellularLocation>
        <location evidence="17">Cytoplasmic vesicle membrane</location>
        <topology evidence="17">Lipid-anchor</topology>
        <orientation evidence="17">Cytoplasmic side</orientation>
    </subcellularLocation>
    <subcellularLocation>
        <location evidence="2">Cytoplasmic vesicle</location>
        <location evidence="2">Phagosome membrane</location>
    </subcellularLocation>
    <subcellularLocation>
        <location evidence="3">Endosome membrane</location>
    </subcellularLocation>
</comment>
<evidence type="ECO:0000256" key="8">
    <source>
        <dbReference type="ARBA" id="ARBA00022801"/>
    </source>
</evidence>
<evidence type="ECO:0000256" key="14">
    <source>
        <dbReference type="ARBA" id="ARBA00023288"/>
    </source>
</evidence>
<dbReference type="SMART" id="SM00175">
    <property type="entry name" value="RAB"/>
    <property type="match status" value="1"/>
</dbReference>
<dbReference type="EC" id="3.6.5.2" evidence="5"/>
<evidence type="ECO:0000256" key="6">
    <source>
        <dbReference type="ARBA" id="ARBA00022741"/>
    </source>
</evidence>
<dbReference type="PRINTS" id="PR00449">
    <property type="entry name" value="RASTRNSFRMNG"/>
</dbReference>
<dbReference type="GO" id="GO:0003925">
    <property type="term" value="F:G protein activity"/>
    <property type="evidence" value="ECO:0007669"/>
    <property type="project" value="UniProtKB-EC"/>
</dbReference>
<evidence type="ECO:0000256" key="2">
    <source>
        <dbReference type="ARBA" id="ARBA00004580"/>
    </source>
</evidence>
<protein>
    <recommendedName>
        <fullName evidence="5">small monomeric GTPase</fullName>
        <ecNumber evidence="5">3.6.5.2</ecNumber>
    </recommendedName>
</protein>
<evidence type="ECO:0000256" key="16">
    <source>
        <dbReference type="ARBA" id="ARBA00023329"/>
    </source>
</evidence>
<evidence type="ECO:0000313" key="23">
    <source>
        <dbReference type="Proteomes" id="UP000710432"/>
    </source>
</evidence>
<dbReference type="InterPro" id="IPR035047">
    <property type="entry name" value="HSH2D_SH2"/>
</dbReference>
<evidence type="ECO:0000256" key="1">
    <source>
        <dbReference type="ARBA" id="ARBA00001946"/>
    </source>
</evidence>
<gene>
    <name evidence="22" type="ORF">LTLLF_169755</name>
</gene>
<keyword evidence="6" id="KW-0547">Nucleotide-binding</keyword>
<dbReference type="InterPro" id="IPR005225">
    <property type="entry name" value="Small_GTP-bd"/>
</dbReference>
<sequence length="532" mass="58898">MAKTYDYLFKLLLIGDSGVGKTCVLFRFSEDAFNSTFISTIGIDFKIRTIELDGKRIKLQIWDTAGQERFRTITTAYYRGAMGIMLVYDITNEKSFDNIRNWIRNIEEHASADVEKMILGNKCDVNDKRQVSKERGEKLALDYGIKFMETSAKANINVENAFFTLARDIKAKMDKKLTLKRNLGSSGSSRVLRNTAQALQGDPSLDAMAEAEVWKLPPPLPPRLDWFVHTQADQLAQGGIPEWFHGTITRQAAENLLESQPPGTFLIRVSHSHVGYTLSYKAQTCCRHFMVKLSDDGTFILAGDHTTHASLDALVSFHQQKPIRPYGELLTQACGQEDPAHVDYENLFLYSCALAQGAESQAGGPTEGQRPASCPPEEAPERKLSTATDGKLASAPSSPKALFGEAKQKLWKNLRTLPEISQRLKEWLTSHLSAINLLGDARPVAQHHRAMTRASSWDSAHHSAGAGAGAATSTASRPASWREAVSGVKAWREKLVRALSVQATKSEPVDLPEAQDWVPEEYLPPPPFAPGY</sequence>
<name>A0A8J6G946_MICOH</name>
<comment type="cofactor">
    <cofactor evidence="1">
        <name>Mg(2+)</name>
        <dbReference type="ChEBI" id="CHEBI:18420"/>
    </cofactor>
</comment>
<keyword evidence="9" id="KW-0460">Magnesium</keyword>
<dbReference type="PANTHER" id="PTHR47980">
    <property type="entry name" value="LD44762P"/>
    <property type="match status" value="1"/>
</dbReference>
<evidence type="ECO:0000256" key="11">
    <source>
        <dbReference type="ARBA" id="ARBA00022999"/>
    </source>
</evidence>
<dbReference type="GO" id="GO:0005525">
    <property type="term" value="F:GTP binding"/>
    <property type="evidence" value="ECO:0007669"/>
    <property type="project" value="UniProtKB-KW"/>
</dbReference>
<feature type="compositionally biased region" description="Pro residues" evidence="20">
    <location>
        <begin position="522"/>
        <end position="532"/>
    </location>
</feature>
<dbReference type="Gene3D" id="3.30.505.10">
    <property type="entry name" value="SH2 domain"/>
    <property type="match status" value="1"/>
</dbReference>
<keyword evidence="12" id="KW-0342">GTP-binding</keyword>
<comment type="similarity">
    <text evidence="4">Belongs to the small GTPase superfamily. Rab family.</text>
</comment>
<evidence type="ECO:0000256" key="9">
    <source>
        <dbReference type="ARBA" id="ARBA00022842"/>
    </source>
</evidence>
<dbReference type="FunFam" id="3.40.50.300:FF:000202">
    <property type="entry name" value="ras-related protein Rab-8A"/>
    <property type="match status" value="1"/>
</dbReference>
<dbReference type="PROSITE" id="PS51421">
    <property type="entry name" value="RAS"/>
    <property type="match status" value="1"/>
</dbReference>
<dbReference type="SMART" id="SM00173">
    <property type="entry name" value="RAS"/>
    <property type="match status" value="1"/>
</dbReference>
<dbReference type="InterPro" id="IPR036860">
    <property type="entry name" value="SH2_dom_sf"/>
</dbReference>
<dbReference type="FunFam" id="3.30.505.10:FF:000059">
    <property type="entry name" value="hematopoietic SH2 domain-containing protein"/>
    <property type="match status" value="1"/>
</dbReference>
<evidence type="ECO:0000259" key="21">
    <source>
        <dbReference type="PROSITE" id="PS50001"/>
    </source>
</evidence>
<feature type="region of interest" description="Disordered" evidence="20">
    <location>
        <begin position="453"/>
        <end position="479"/>
    </location>
</feature>
<keyword evidence="10" id="KW-0813">Transport</keyword>
<dbReference type="AlphaFoldDB" id="A0A8J6G946"/>
<keyword evidence="15" id="KW-0636">Prenylation</keyword>
<proteinExistence type="inferred from homology"/>
<evidence type="ECO:0000313" key="22">
    <source>
        <dbReference type="EMBL" id="KAH0507254.1"/>
    </source>
</evidence>
<keyword evidence="8" id="KW-0378">Hydrolase</keyword>
<dbReference type="CDD" id="cd01867">
    <property type="entry name" value="Rab8_Rab10_Rab13_like"/>
    <property type="match status" value="1"/>
</dbReference>
<keyword evidence="13" id="KW-0472">Membrane</keyword>
<dbReference type="InterPro" id="IPR001806">
    <property type="entry name" value="Small_GTPase"/>
</dbReference>
<dbReference type="Pfam" id="PF00071">
    <property type="entry name" value="Ras"/>
    <property type="match status" value="1"/>
</dbReference>
<evidence type="ECO:0000256" key="13">
    <source>
        <dbReference type="ARBA" id="ARBA00023136"/>
    </source>
</evidence>
<dbReference type="NCBIfam" id="TIGR00231">
    <property type="entry name" value="small_GTP"/>
    <property type="match status" value="1"/>
</dbReference>
<dbReference type="SUPFAM" id="SSF55550">
    <property type="entry name" value="SH2 domain"/>
    <property type="match status" value="1"/>
</dbReference>
<comment type="caution">
    <text evidence="22">The sequence shown here is derived from an EMBL/GenBank/DDBJ whole genome shotgun (WGS) entry which is preliminary data.</text>
</comment>
<evidence type="ECO:0000256" key="20">
    <source>
        <dbReference type="SAM" id="MobiDB-lite"/>
    </source>
</evidence>
<accession>A0A8J6G946</accession>
<evidence type="ECO:0000256" key="12">
    <source>
        <dbReference type="ARBA" id="ARBA00023134"/>
    </source>
</evidence>
<keyword evidence="7" id="KW-0967">Endosome</keyword>
<dbReference type="Proteomes" id="UP000710432">
    <property type="component" value="Unassembled WGS sequence"/>
</dbReference>
<dbReference type="PROSITE" id="PS51420">
    <property type="entry name" value="RHO"/>
    <property type="match status" value="1"/>
</dbReference>
<dbReference type="PROSITE" id="PS51419">
    <property type="entry name" value="RAB"/>
    <property type="match status" value="1"/>
</dbReference>
<dbReference type="SMART" id="SM00174">
    <property type="entry name" value="RHO"/>
    <property type="match status" value="1"/>
</dbReference>
<comment type="catalytic activity">
    <reaction evidence="18">
        <text>GTP + H2O = GDP + phosphate + H(+)</text>
        <dbReference type="Rhea" id="RHEA:19669"/>
        <dbReference type="ChEBI" id="CHEBI:15377"/>
        <dbReference type="ChEBI" id="CHEBI:15378"/>
        <dbReference type="ChEBI" id="CHEBI:37565"/>
        <dbReference type="ChEBI" id="CHEBI:43474"/>
        <dbReference type="ChEBI" id="CHEBI:58189"/>
        <dbReference type="EC" id="3.6.5.2"/>
    </reaction>
    <physiologicalReaction direction="left-to-right" evidence="18">
        <dbReference type="Rhea" id="RHEA:19670"/>
    </physiologicalReaction>
</comment>
<evidence type="ECO:0000256" key="15">
    <source>
        <dbReference type="ARBA" id="ARBA00023289"/>
    </source>
</evidence>
<dbReference type="InterPro" id="IPR027417">
    <property type="entry name" value="P-loop_NTPase"/>
</dbReference>
<dbReference type="GO" id="GO:0010008">
    <property type="term" value="C:endosome membrane"/>
    <property type="evidence" value="ECO:0007669"/>
    <property type="project" value="UniProtKB-SubCell"/>
</dbReference>
<dbReference type="SUPFAM" id="SSF52540">
    <property type="entry name" value="P-loop containing nucleoside triphosphate hydrolases"/>
    <property type="match status" value="1"/>
</dbReference>
<dbReference type="GO" id="GO:0007165">
    <property type="term" value="P:signal transduction"/>
    <property type="evidence" value="ECO:0007669"/>
    <property type="project" value="InterPro"/>
</dbReference>
<evidence type="ECO:0000256" key="10">
    <source>
        <dbReference type="ARBA" id="ARBA00022927"/>
    </source>
</evidence>
<evidence type="ECO:0000256" key="4">
    <source>
        <dbReference type="ARBA" id="ARBA00006270"/>
    </source>
</evidence>
<evidence type="ECO:0000256" key="5">
    <source>
        <dbReference type="ARBA" id="ARBA00011984"/>
    </source>
</evidence>
<feature type="region of interest" description="Disordered" evidence="20">
    <location>
        <begin position="505"/>
        <end position="532"/>
    </location>
</feature>
<evidence type="ECO:0000256" key="3">
    <source>
        <dbReference type="ARBA" id="ARBA00004608"/>
    </source>
</evidence>
<feature type="domain" description="SH2" evidence="21">
    <location>
        <begin position="243"/>
        <end position="334"/>
    </location>
</feature>
<evidence type="ECO:0000256" key="18">
    <source>
        <dbReference type="ARBA" id="ARBA00047660"/>
    </source>
</evidence>
<dbReference type="GO" id="GO:0030670">
    <property type="term" value="C:phagocytic vesicle membrane"/>
    <property type="evidence" value="ECO:0007669"/>
    <property type="project" value="UniProtKB-SubCell"/>
</dbReference>
<keyword evidence="16" id="KW-0968">Cytoplasmic vesicle</keyword>
<evidence type="ECO:0000256" key="7">
    <source>
        <dbReference type="ARBA" id="ARBA00022753"/>
    </source>
</evidence>
<dbReference type="PROSITE" id="PS50001">
    <property type="entry name" value="SH2"/>
    <property type="match status" value="1"/>
</dbReference>